<proteinExistence type="predicted"/>
<accession>A0A7C1FQZ8</accession>
<name>A0A7C1FQZ8_THERO</name>
<organism evidence="4">
    <name type="scientific">Thermomicrobium roseum</name>
    <dbReference type="NCBI Taxonomy" id="500"/>
    <lineage>
        <taxon>Bacteria</taxon>
        <taxon>Pseudomonadati</taxon>
        <taxon>Thermomicrobiota</taxon>
        <taxon>Thermomicrobia</taxon>
        <taxon>Thermomicrobiales</taxon>
        <taxon>Thermomicrobiaceae</taxon>
        <taxon>Thermomicrobium</taxon>
    </lineage>
</organism>
<feature type="region of interest" description="Disordered" evidence="1">
    <location>
        <begin position="184"/>
        <end position="225"/>
    </location>
</feature>
<protein>
    <recommendedName>
        <fullName evidence="5">DUF4430 domain-containing protein</fullName>
    </recommendedName>
</protein>
<keyword evidence="3" id="KW-0732">Signal</keyword>
<evidence type="ECO:0000313" key="4">
    <source>
        <dbReference type="EMBL" id="HEF64663.1"/>
    </source>
</evidence>
<feature type="compositionally biased region" description="Low complexity" evidence="1">
    <location>
        <begin position="199"/>
        <end position="225"/>
    </location>
</feature>
<dbReference type="EMBL" id="DSJL01000007">
    <property type="protein sequence ID" value="HEF64663.1"/>
    <property type="molecule type" value="Genomic_DNA"/>
</dbReference>
<dbReference type="AlphaFoldDB" id="A0A7C1FQZ8"/>
<evidence type="ECO:0000256" key="1">
    <source>
        <dbReference type="SAM" id="MobiDB-lite"/>
    </source>
</evidence>
<gene>
    <name evidence="4" type="ORF">ENP47_03525</name>
</gene>
<feature type="chain" id="PRO_5043714199" description="DUF4430 domain-containing protein" evidence="3">
    <location>
        <begin position="25"/>
        <end position="311"/>
    </location>
</feature>
<feature type="compositionally biased region" description="Low complexity" evidence="1">
    <location>
        <begin position="255"/>
        <end position="269"/>
    </location>
</feature>
<keyword evidence="2" id="KW-0812">Transmembrane</keyword>
<feature type="signal peptide" evidence="3">
    <location>
        <begin position="1"/>
        <end position="24"/>
    </location>
</feature>
<reference evidence="4" key="1">
    <citation type="journal article" date="2020" name="mSystems">
        <title>Genome- and Community-Level Interaction Insights into Carbon Utilization and Element Cycling Functions of Hydrothermarchaeota in Hydrothermal Sediment.</title>
        <authorList>
            <person name="Zhou Z."/>
            <person name="Liu Y."/>
            <person name="Xu W."/>
            <person name="Pan J."/>
            <person name="Luo Z.H."/>
            <person name="Li M."/>
        </authorList>
    </citation>
    <scope>NUCLEOTIDE SEQUENCE [LARGE SCALE GENOMIC DNA]</scope>
    <source>
        <strain evidence="4">SpSt-222</strain>
    </source>
</reference>
<feature type="region of interest" description="Disordered" evidence="1">
    <location>
        <begin position="253"/>
        <end position="281"/>
    </location>
</feature>
<evidence type="ECO:0000256" key="3">
    <source>
        <dbReference type="SAM" id="SignalP"/>
    </source>
</evidence>
<feature type="compositionally biased region" description="Pro residues" evidence="1">
    <location>
        <begin position="185"/>
        <end position="198"/>
    </location>
</feature>
<keyword evidence="2" id="KW-1133">Transmembrane helix</keyword>
<feature type="transmembrane region" description="Helical" evidence="2">
    <location>
        <begin position="285"/>
        <end position="303"/>
    </location>
</feature>
<sequence length="311" mass="32336">MRRIQLLYRLFLALLLALAPLAGASSAPSLAERPNGAGLVVRFGDGRVVTAYVQFDEPAITGIELLQRAGIPITVAPFGGLGLAVCAIAGEGCPAEDCFCQAKQQPAWFWHYYGLTPDGRWVLHSVGASNRLLRDGDVDGWSWTSGESGLPAVTIDDIARAHGVERTREPSPLPTLEPVVTVTPTPLPAVPAGSPPSPATLTTPTPLQTSIPLATPTAPPRVAATPTLPSATATLAPSVTPLPTPALPSVPPLSPVAAATTPSQLTVPTVTPPSTPGRNGSGPPWMAIAFVGLGVLGLAGIAFRHRWRKWR</sequence>
<keyword evidence="2" id="KW-0472">Membrane</keyword>
<comment type="caution">
    <text evidence="4">The sequence shown here is derived from an EMBL/GenBank/DDBJ whole genome shotgun (WGS) entry which is preliminary data.</text>
</comment>
<evidence type="ECO:0008006" key="5">
    <source>
        <dbReference type="Google" id="ProtNLM"/>
    </source>
</evidence>
<evidence type="ECO:0000256" key="2">
    <source>
        <dbReference type="SAM" id="Phobius"/>
    </source>
</evidence>